<proteinExistence type="predicted"/>
<comment type="caution">
    <text evidence="1">The sequence shown here is derived from an EMBL/GenBank/DDBJ whole genome shotgun (WGS) entry which is preliminary data.</text>
</comment>
<sequence>MLKTGIDIVCSNIIKIVDIEEIFFGIEEEGVPYILKFLEEEKIDKEFYVNGRFEIGIGINSDGEIFLNQKKYTKEYILKENIGSSKKRLRVFGQNAARVLKGLPLKKV</sequence>
<reference evidence="1 2" key="1">
    <citation type="submission" date="2013-08" db="EMBL/GenBank/DDBJ databases">
        <authorList>
            <person name="Weinstock G."/>
            <person name="Sodergren E."/>
            <person name="Wylie T."/>
            <person name="Fulton L."/>
            <person name="Fulton R."/>
            <person name="Fronick C."/>
            <person name="O'Laughlin M."/>
            <person name="Godfrey J."/>
            <person name="Miner T."/>
            <person name="Herter B."/>
            <person name="Appelbaum E."/>
            <person name="Cordes M."/>
            <person name="Lek S."/>
            <person name="Wollam A."/>
            <person name="Pepin K.H."/>
            <person name="Palsikar V.B."/>
            <person name="Mitreva M."/>
            <person name="Wilson R.K."/>
        </authorList>
    </citation>
    <scope>NUCLEOTIDE SEQUENCE [LARGE SCALE GENOMIC DNA]</scope>
    <source>
        <strain evidence="1 2">ATCC BAA-474</strain>
    </source>
</reference>
<dbReference type="HOGENOM" id="CLU_139758_1_0_0"/>
<evidence type="ECO:0000313" key="1">
    <source>
        <dbReference type="EMBL" id="ERT69965.1"/>
    </source>
</evidence>
<protein>
    <submittedName>
        <fullName evidence="1">Uncharacterized protein</fullName>
    </submittedName>
</protein>
<dbReference type="EMBL" id="AXZF01000005">
    <property type="protein sequence ID" value="ERT69965.1"/>
    <property type="molecule type" value="Genomic_DNA"/>
</dbReference>
<dbReference type="RefSeq" id="WP_023049717.1">
    <property type="nucleotide sequence ID" value="NZ_CP173062.2"/>
</dbReference>
<keyword evidence="2" id="KW-1185">Reference proteome</keyword>
<dbReference type="STRING" id="1319815.HMPREF0202_00168"/>
<accession>U7VEL1</accession>
<dbReference type="Pfam" id="PF02288">
    <property type="entry name" value="Dehydratase_MU"/>
    <property type="match status" value="1"/>
</dbReference>
<dbReference type="eggNOG" id="ENOG50337WC">
    <property type="taxonomic scope" value="Bacteria"/>
</dbReference>
<dbReference type="AlphaFoldDB" id="U7VEL1"/>
<evidence type="ECO:0000313" key="2">
    <source>
        <dbReference type="Proteomes" id="UP000017081"/>
    </source>
</evidence>
<dbReference type="SUPFAM" id="SSF52968">
    <property type="entry name" value="B12-dependent dehydatase associated subunit"/>
    <property type="match status" value="1"/>
</dbReference>
<organism evidence="1 2">
    <name type="scientific">Cetobacterium somerae ATCC BAA-474</name>
    <dbReference type="NCBI Taxonomy" id="1319815"/>
    <lineage>
        <taxon>Bacteria</taxon>
        <taxon>Fusobacteriati</taxon>
        <taxon>Fusobacteriota</taxon>
        <taxon>Fusobacteriia</taxon>
        <taxon>Fusobacteriales</taxon>
        <taxon>Fusobacteriaceae</taxon>
        <taxon>Cetobacterium</taxon>
    </lineage>
</organism>
<dbReference type="InterPro" id="IPR010254">
    <property type="entry name" value="B12-dep_deHydtase_bsu"/>
</dbReference>
<dbReference type="Gene3D" id="3.40.50.10150">
    <property type="entry name" value="B12-dependent dehydatase associated subunit"/>
    <property type="match status" value="1"/>
</dbReference>
<name>U7VEL1_9FUSO</name>
<dbReference type="InterPro" id="IPR003208">
    <property type="entry name" value="Dehydtase/Dehydtase_re"/>
</dbReference>
<gene>
    <name evidence="1" type="ORF">HMPREF0202_00168</name>
</gene>
<dbReference type="Proteomes" id="UP000017081">
    <property type="component" value="Unassembled WGS sequence"/>
</dbReference>